<accession>A0ACB8REZ8</accession>
<organism evidence="1 2">
    <name type="scientific">Auriscalpium vulgare</name>
    <dbReference type="NCBI Taxonomy" id="40419"/>
    <lineage>
        <taxon>Eukaryota</taxon>
        <taxon>Fungi</taxon>
        <taxon>Dikarya</taxon>
        <taxon>Basidiomycota</taxon>
        <taxon>Agaricomycotina</taxon>
        <taxon>Agaricomycetes</taxon>
        <taxon>Russulales</taxon>
        <taxon>Auriscalpiaceae</taxon>
        <taxon>Auriscalpium</taxon>
    </lineage>
</organism>
<dbReference type="Proteomes" id="UP000814033">
    <property type="component" value="Unassembled WGS sequence"/>
</dbReference>
<reference evidence="1" key="1">
    <citation type="submission" date="2021-02" db="EMBL/GenBank/DDBJ databases">
        <authorList>
            <consortium name="DOE Joint Genome Institute"/>
            <person name="Ahrendt S."/>
            <person name="Looney B.P."/>
            <person name="Miyauchi S."/>
            <person name="Morin E."/>
            <person name="Drula E."/>
            <person name="Courty P.E."/>
            <person name="Chicoki N."/>
            <person name="Fauchery L."/>
            <person name="Kohler A."/>
            <person name="Kuo A."/>
            <person name="Labutti K."/>
            <person name="Pangilinan J."/>
            <person name="Lipzen A."/>
            <person name="Riley R."/>
            <person name="Andreopoulos W."/>
            <person name="He G."/>
            <person name="Johnson J."/>
            <person name="Barry K.W."/>
            <person name="Grigoriev I.V."/>
            <person name="Nagy L."/>
            <person name="Hibbett D."/>
            <person name="Henrissat B."/>
            <person name="Matheny P.B."/>
            <person name="Labbe J."/>
            <person name="Martin F."/>
        </authorList>
    </citation>
    <scope>NUCLEOTIDE SEQUENCE</scope>
    <source>
        <strain evidence="1">FP105234-sp</strain>
    </source>
</reference>
<name>A0ACB8REZ8_9AGAM</name>
<evidence type="ECO:0000313" key="2">
    <source>
        <dbReference type="Proteomes" id="UP000814033"/>
    </source>
</evidence>
<protein>
    <submittedName>
        <fullName evidence="1">Uncharacterized protein</fullName>
    </submittedName>
</protein>
<proteinExistence type="predicted"/>
<reference evidence="1" key="2">
    <citation type="journal article" date="2022" name="New Phytol.">
        <title>Evolutionary transition to the ectomycorrhizal habit in the genomes of a hyperdiverse lineage of mushroom-forming fungi.</title>
        <authorList>
            <person name="Looney B."/>
            <person name="Miyauchi S."/>
            <person name="Morin E."/>
            <person name="Drula E."/>
            <person name="Courty P.E."/>
            <person name="Kohler A."/>
            <person name="Kuo A."/>
            <person name="LaButti K."/>
            <person name="Pangilinan J."/>
            <person name="Lipzen A."/>
            <person name="Riley R."/>
            <person name="Andreopoulos W."/>
            <person name="He G."/>
            <person name="Johnson J."/>
            <person name="Nolan M."/>
            <person name="Tritt A."/>
            <person name="Barry K.W."/>
            <person name="Grigoriev I.V."/>
            <person name="Nagy L.G."/>
            <person name="Hibbett D."/>
            <person name="Henrissat B."/>
            <person name="Matheny P.B."/>
            <person name="Labbe J."/>
            <person name="Martin F.M."/>
        </authorList>
    </citation>
    <scope>NUCLEOTIDE SEQUENCE</scope>
    <source>
        <strain evidence="1">FP105234-sp</strain>
    </source>
</reference>
<evidence type="ECO:0000313" key="1">
    <source>
        <dbReference type="EMBL" id="KAI0042449.1"/>
    </source>
</evidence>
<comment type="caution">
    <text evidence="1">The sequence shown here is derived from an EMBL/GenBank/DDBJ whole genome shotgun (WGS) entry which is preliminary data.</text>
</comment>
<keyword evidence="2" id="KW-1185">Reference proteome</keyword>
<gene>
    <name evidence="1" type="ORF">FA95DRAFT_1564334</name>
</gene>
<dbReference type="EMBL" id="MU276066">
    <property type="protein sequence ID" value="KAI0042449.1"/>
    <property type="molecule type" value="Genomic_DNA"/>
</dbReference>
<sequence length="135" mass="15336">MAELQPTPTTPPLYRSGRTRLRVFGFALTDAFLYDYCVANEIGPLDTEAAISGSRVKALTAIKRISGLRNVSVTKTVYTGKLRERQGILRPEYALCLVLSNNKTEEMRQRPMEDRILRAKRAVGDLTPMWYRMPN</sequence>